<dbReference type="GO" id="GO:0042910">
    <property type="term" value="F:xenobiotic transmembrane transporter activity"/>
    <property type="evidence" value="ECO:0007669"/>
    <property type="project" value="TreeGrafter"/>
</dbReference>
<dbReference type="AlphaFoldDB" id="A0A939DSM1"/>
<dbReference type="Pfam" id="PF00873">
    <property type="entry name" value="ACR_tran"/>
    <property type="match status" value="1"/>
</dbReference>
<dbReference type="PANTHER" id="PTHR32063">
    <property type="match status" value="1"/>
</dbReference>
<reference evidence="1" key="1">
    <citation type="submission" date="2021-03" db="EMBL/GenBank/DDBJ databases">
        <title>novel species isolated from a fishpond in China.</title>
        <authorList>
            <person name="Lu H."/>
            <person name="Cai Z."/>
        </authorList>
    </citation>
    <scope>NUCLEOTIDE SEQUENCE</scope>
    <source>
        <strain evidence="1">JCM 30855</strain>
    </source>
</reference>
<protein>
    <submittedName>
        <fullName evidence="1">Efflux RND transporter permease subunit</fullName>
    </submittedName>
</protein>
<comment type="caution">
    <text evidence="1">The sequence shown here is derived from an EMBL/GenBank/DDBJ whole genome shotgun (WGS) entry which is preliminary data.</text>
</comment>
<dbReference type="InterPro" id="IPR001036">
    <property type="entry name" value="Acrflvin-R"/>
</dbReference>
<dbReference type="RefSeq" id="WP_206576045.1">
    <property type="nucleotide sequence ID" value="NZ_JAFKCV010000265.1"/>
</dbReference>
<accession>A0A939DSM1</accession>
<name>A0A939DSM1_9ALTE</name>
<dbReference type="EMBL" id="JAFKCV010000265">
    <property type="protein sequence ID" value="MBN7828009.1"/>
    <property type="molecule type" value="Genomic_DNA"/>
</dbReference>
<sequence>SSFLPEEDQGIFLTMVQLPTGASQERTEEVLKKVSEYYHQEDSVRSVFTVSGFSFAGRGQNVGLAFVRLNDWDERDSSQSVQATIGRAMGYFSTIKEAQIFAFNLP</sequence>
<dbReference type="Gene3D" id="3.30.70.1430">
    <property type="entry name" value="Multidrug efflux transporter AcrB pore domain"/>
    <property type="match status" value="1"/>
</dbReference>
<feature type="non-terminal residue" evidence="1">
    <location>
        <position position="1"/>
    </location>
</feature>
<gene>
    <name evidence="1" type="ORF">J0A66_22505</name>
</gene>
<dbReference type="Proteomes" id="UP000664654">
    <property type="component" value="Unassembled WGS sequence"/>
</dbReference>
<evidence type="ECO:0000313" key="2">
    <source>
        <dbReference type="Proteomes" id="UP000664654"/>
    </source>
</evidence>
<feature type="non-terminal residue" evidence="1">
    <location>
        <position position="106"/>
    </location>
</feature>
<evidence type="ECO:0000313" key="1">
    <source>
        <dbReference type="EMBL" id="MBN7828009.1"/>
    </source>
</evidence>
<dbReference type="SUPFAM" id="SSF82693">
    <property type="entry name" value="Multidrug efflux transporter AcrB pore domain, PN1, PN2, PC1 and PC2 subdomains"/>
    <property type="match status" value="1"/>
</dbReference>
<dbReference type="GO" id="GO:0005886">
    <property type="term" value="C:plasma membrane"/>
    <property type="evidence" value="ECO:0007669"/>
    <property type="project" value="TreeGrafter"/>
</dbReference>
<organism evidence="1 2">
    <name type="scientific">Bowmanella dokdonensis</name>
    <dbReference type="NCBI Taxonomy" id="751969"/>
    <lineage>
        <taxon>Bacteria</taxon>
        <taxon>Pseudomonadati</taxon>
        <taxon>Pseudomonadota</taxon>
        <taxon>Gammaproteobacteria</taxon>
        <taxon>Alteromonadales</taxon>
        <taxon>Alteromonadaceae</taxon>
        <taxon>Bowmanella</taxon>
    </lineage>
</organism>
<dbReference type="PANTHER" id="PTHR32063:SF13">
    <property type="entry name" value="MULTIDRUG EFFLUX PUMP SUBUNIT ACRB-RELATED"/>
    <property type="match status" value="1"/>
</dbReference>
<proteinExistence type="predicted"/>
<keyword evidence="2" id="KW-1185">Reference proteome</keyword>
<dbReference type="FunFam" id="3.30.70.1430:FF:000002">
    <property type="entry name" value="Efflux pump membrane transporter"/>
    <property type="match status" value="1"/>
</dbReference>